<proteinExistence type="predicted"/>
<accession>A0A1Y2ISW2</accession>
<organism evidence="2 3">
    <name type="scientific">Trametes coccinea (strain BRFM310)</name>
    <name type="common">Pycnoporus coccineus</name>
    <dbReference type="NCBI Taxonomy" id="1353009"/>
    <lineage>
        <taxon>Eukaryota</taxon>
        <taxon>Fungi</taxon>
        <taxon>Dikarya</taxon>
        <taxon>Basidiomycota</taxon>
        <taxon>Agaricomycotina</taxon>
        <taxon>Agaricomycetes</taxon>
        <taxon>Polyporales</taxon>
        <taxon>Polyporaceae</taxon>
        <taxon>Trametes</taxon>
    </lineage>
</organism>
<keyword evidence="3" id="KW-1185">Reference proteome</keyword>
<dbReference type="EMBL" id="KZ084101">
    <property type="protein sequence ID" value="OSD03291.1"/>
    <property type="molecule type" value="Genomic_DNA"/>
</dbReference>
<evidence type="ECO:0008006" key="4">
    <source>
        <dbReference type="Google" id="ProtNLM"/>
    </source>
</evidence>
<evidence type="ECO:0000256" key="1">
    <source>
        <dbReference type="SAM" id="Phobius"/>
    </source>
</evidence>
<name>A0A1Y2ISW2_TRAC3</name>
<keyword evidence="1" id="KW-0812">Transmembrane</keyword>
<keyword evidence="1" id="KW-1133">Transmembrane helix</keyword>
<keyword evidence="1" id="KW-0472">Membrane</keyword>
<feature type="transmembrane region" description="Helical" evidence="1">
    <location>
        <begin position="40"/>
        <end position="65"/>
    </location>
</feature>
<dbReference type="Proteomes" id="UP000193067">
    <property type="component" value="Unassembled WGS sequence"/>
</dbReference>
<protein>
    <recommendedName>
        <fullName evidence="4">Transmembrane protein</fullName>
    </recommendedName>
</protein>
<reference evidence="2 3" key="1">
    <citation type="journal article" date="2015" name="Biotechnol. Biofuels">
        <title>Enhanced degradation of softwood versus hardwood by the white-rot fungus Pycnoporus coccineus.</title>
        <authorList>
            <person name="Couturier M."/>
            <person name="Navarro D."/>
            <person name="Chevret D."/>
            <person name="Henrissat B."/>
            <person name="Piumi F."/>
            <person name="Ruiz-Duenas F.J."/>
            <person name="Martinez A.T."/>
            <person name="Grigoriev I.V."/>
            <person name="Riley R."/>
            <person name="Lipzen A."/>
            <person name="Berrin J.G."/>
            <person name="Master E.R."/>
            <person name="Rosso M.N."/>
        </authorList>
    </citation>
    <scope>NUCLEOTIDE SEQUENCE [LARGE SCALE GENOMIC DNA]</scope>
    <source>
        <strain evidence="2 3">BRFM310</strain>
    </source>
</reference>
<dbReference type="AlphaFoldDB" id="A0A1Y2ISW2"/>
<gene>
    <name evidence="2" type="ORF">PYCCODRAFT_258510</name>
</gene>
<evidence type="ECO:0000313" key="3">
    <source>
        <dbReference type="Proteomes" id="UP000193067"/>
    </source>
</evidence>
<sequence>MHRSAKNANTIPPSHLQGHAARSLALGHEKSGRAGGALSVFGLSALCSSCFAVCLFTFIATPFTLPERRVQMHWRRARERVCAVSGRVRRPTRLWCSLPPLDASTTD</sequence>
<evidence type="ECO:0000313" key="2">
    <source>
        <dbReference type="EMBL" id="OSD03291.1"/>
    </source>
</evidence>